<evidence type="ECO:0000313" key="2">
    <source>
        <dbReference type="EMBL" id="NYJ36573.1"/>
    </source>
</evidence>
<feature type="transmembrane region" description="Helical" evidence="1">
    <location>
        <begin position="87"/>
        <end position="104"/>
    </location>
</feature>
<feature type="transmembrane region" description="Helical" evidence="1">
    <location>
        <begin position="110"/>
        <end position="128"/>
    </location>
</feature>
<keyword evidence="1" id="KW-0812">Transmembrane</keyword>
<dbReference type="RefSeq" id="WP_179826552.1">
    <property type="nucleotide sequence ID" value="NZ_JACCFS010000001.1"/>
</dbReference>
<evidence type="ECO:0000313" key="3">
    <source>
        <dbReference type="Proteomes" id="UP000572051"/>
    </source>
</evidence>
<dbReference type="AlphaFoldDB" id="A0A7Z0JBQ6"/>
<feature type="transmembrane region" description="Helical" evidence="1">
    <location>
        <begin position="49"/>
        <end position="67"/>
    </location>
</feature>
<feature type="transmembrane region" description="Helical" evidence="1">
    <location>
        <begin position="135"/>
        <end position="154"/>
    </location>
</feature>
<comment type="caution">
    <text evidence="2">The sequence shown here is derived from an EMBL/GenBank/DDBJ whole genome shotgun (WGS) entry which is preliminary data.</text>
</comment>
<accession>A0A7Z0JBQ6</accession>
<feature type="transmembrane region" description="Helical" evidence="1">
    <location>
        <begin position="160"/>
        <end position="182"/>
    </location>
</feature>
<keyword evidence="1" id="KW-1133">Transmembrane helix</keyword>
<reference evidence="2 3" key="1">
    <citation type="submission" date="2020-07" db="EMBL/GenBank/DDBJ databases">
        <title>Sequencing the genomes of 1000 actinobacteria strains.</title>
        <authorList>
            <person name="Klenk H.-P."/>
        </authorList>
    </citation>
    <scope>NUCLEOTIDE SEQUENCE [LARGE SCALE GENOMIC DNA]</scope>
    <source>
        <strain evidence="2 3">DSM 44442</strain>
    </source>
</reference>
<proteinExistence type="predicted"/>
<protein>
    <submittedName>
        <fullName evidence="2">Uncharacterized protein</fullName>
    </submittedName>
</protein>
<dbReference type="Proteomes" id="UP000572051">
    <property type="component" value="Unassembled WGS sequence"/>
</dbReference>
<name>A0A7Z0JBQ6_9ACTN</name>
<dbReference type="EMBL" id="JACCFS010000001">
    <property type="protein sequence ID" value="NYJ36573.1"/>
    <property type="molecule type" value="Genomic_DNA"/>
</dbReference>
<evidence type="ECO:0000256" key="1">
    <source>
        <dbReference type="SAM" id="Phobius"/>
    </source>
</evidence>
<gene>
    <name evidence="2" type="ORF">HNR10_004454</name>
</gene>
<organism evidence="2 3">
    <name type="scientific">Nocardiopsis aegyptia</name>
    <dbReference type="NCBI Taxonomy" id="220378"/>
    <lineage>
        <taxon>Bacteria</taxon>
        <taxon>Bacillati</taxon>
        <taxon>Actinomycetota</taxon>
        <taxon>Actinomycetes</taxon>
        <taxon>Streptosporangiales</taxon>
        <taxon>Nocardiopsidaceae</taxon>
        <taxon>Nocardiopsis</taxon>
    </lineage>
</organism>
<sequence>MPSGPDFDRLRRLRAVTAEFRDYQGLNLVPPGLLLMSLGLLHGRGVEPLFAAIPVAAATALSVRWYYRRRFGVVEALAGRPRIPAHLLLLALLCLGALFAADLVPPGPVGTGGLVFAAAIALCAYPHWRLRVHHLVVGAVLAAASLLPLGLWTPTGEHPLGFTSMVVLTVVGGAAVCVAGLFDHRVLVRTLPAVGPVGGS</sequence>
<keyword evidence="3" id="KW-1185">Reference proteome</keyword>
<keyword evidence="1" id="KW-0472">Membrane</keyword>